<accession>A0A4R2PZ67</accession>
<dbReference type="HAMAP" id="MF_02207">
    <property type="entry name" value="MreB"/>
    <property type="match status" value="1"/>
</dbReference>
<feature type="binding site" evidence="6">
    <location>
        <begin position="310"/>
        <end position="313"/>
    </location>
    <ligand>
        <name>ATP</name>
        <dbReference type="ChEBI" id="CHEBI:30616"/>
    </ligand>
</feature>
<evidence type="ECO:0000256" key="6">
    <source>
        <dbReference type="HAMAP-Rule" id="MF_02207"/>
    </source>
</evidence>
<proteinExistence type="inferred from homology"/>
<keyword evidence="3 6" id="KW-0067">ATP-binding</keyword>
<feature type="binding site" evidence="6">
    <location>
        <begin position="180"/>
        <end position="182"/>
    </location>
    <ligand>
        <name>ATP</name>
        <dbReference type="ChEBI" id="CHEBI:30616"/>
    </ligand>
</feature>
<dbReference type="CDD" id="cd10225">
    <property type="entry name" value="ASKHA_NBD_MreB-like"/>
    <property type="match status" value="1"/>
</dbReference>
<keyword evidence="1 6" id="KW-0963">Cytoplasm</keyword>
<comment type="function">
    <text evidence="6">Forms membrane-associated dynamic filaments that are essential for cell shape determination. Acts by regulating cell wall synthesis and cell elongation, and thus cell shape. A feedback loop between cell geometry and MreB localization may maintain elongated cell shape by targeting cell wall growth to regions of negative cell wall curvature.</text>
</comment>
<dbReference type="PANTHER" id="PTHR42749:SF1">
    <property type="entry name" value="CELL SHAPE-DETERMINING PROTEIN MREB"/>
    <property type="match status" value="1"/>
</dbReference>
<comment type="subcellular location">
    <subcellularLocation>
        <location evidence="6">Cytoplasm</location>
    </subcellularLocation>
    <text evidence="6">Membrane-associated.</text>
</comment>
<comment type="subunit">
    <text evidence="6">Forms polymers.</text>
</comment>
<dbReference type="GO" id="GO:0005737">
    <property type="term" value="C:cytoplasm"/>
    <property type="evidence" value="ECO:0007669"/>
    <property type="project" value="UniProtKB-SubCell"/>
</dbReference>
<dbReference type="PANTHER" id="PTHR42749">
    <property type="entry name" value="CELL SHAPE-DETERMINING PROTEIN MREB"/>
    <property type="match status" value="1"/>
</dbReference>
<reference evidence="7 8" key="1">
    <citation type="submission" date="2019-03" db="EMBL/GenBank/DDBJ databases">
        <title>Genomic Encyclopedia of Type Strains, Phase IV (KMG-IV): sequencing the most valuable type-strain genomes for metagenomic binning, comparative biology and taxonomic classification.</title>
        <authorList>
            <person name="Goeker M."/>
        </authorList>
    </citation>
    <scope>NUCLEOTIDE SEQUENCE [LARGE SCALE GENOMIC DNA]</scope>
    <source>
        <strain evidence="7 8">DSM 18063</strain>
    </source>
</reference>
<dbReference type="InterPro" id="IPR056546">
    <property type="entry name" value="MreB_MamK-like"/>
</dbReference>
<evidence type="ECO:0000256" key="2">
    <source>
        <dbReference type="ARBA" id="ARBA00022741"/>
    </source>
</evidence>
<keyword evidence="8" id="KW-1185">Reference proteome</keyword>
<dbReference type="EMBL" id="SLXP01000005">
    <property type="protein sequence ID" value="TCP41470.1"/>
    <property type="molecule type" value="Genomic_DNA"/>
</dbReference>
<dbReference type="SUPFAM" id="SSF53067">
    <property type="entry name" value="Actin-like ATPase domain"/>
    <property type="match status" value="2"/>
</dbReference>
<dbReference type="NCBIfam" id="TIGR00904">
    <property type="entry name" value="mreB"/>
    <property type="match status" value="1"/>
</dbReference>
<dbReference type="PRINTS" id="PR01652">
    <property type="entry name" value="SHAPEPROTEIN"/>
</dbReference>
<dbReference type="Pfam" id="PF06723">
    <property type="entry name" value="MreB_Mbl"/>
    <property type="match status" value="1"/>
</dbReference>
<dbReference type="GO" id="GO:0000902">
    <property type="term" value="P:cell morphogenesis"/>
    <property type="evidence" value="ECO:0007669"/>
    <property type="project" value="InterPro"/>
</dbReference>
<gene>
    <name evidence="6" type="primary">mreB</name>
    <name evidence="7" type="ORF">EV662_105218</name>
</gene>
<dbReference type="InterPro" id="IPR004753">
    <property type="entry name" value="MreB"/>
</dbReference>
<name>A0A4R2PZ67_9RHOB</name>
<evidence type="ECO:0000256" key="5">
    <source>
        <dbReference type="ARBA" id="ARBA00023458"/>
    </source>
</evidence>
<dbReference type="AlphaFoldDB" id="A0A4R2PZ67"/>
<keyword evidence="4 6" id="KW-0133">Cell shape</keyword>
<evidence type="ECO:0000256" key="3">
    <source>
        <dbReference type="ARBA" id="ARBA00022840"/>
    </source>
</evidence>
<evidence type="ECO:0000256" key="4">
    <source>
        <dbReference type="ARBA" id="ARBA00022960"/>
    </source>
</evidence>
<organism evidence="7 8">
    <name type="scientific">Rhodovulum marinum</name>
    <dbReference type="NCBI Taxonomy" id="320662"/>
    <lineage>
        <taxon>Bacteria</taxon>
        <taxon>Pseudomonadati</taxon>
        <taxon>Pseudomonadota</taxon>
        <taxon>Alphaproteobacteria</taxon>
        <taxon>Rhodobacterales</taxon>
        <taxon>Paracoccaceae</taxon>
        <taxon>Rhodovulum</taxon>
    </lineage>
</organism>
<dbReference type="GO" id="GO:0008360">
    <property type="term" value="P:regulation of cell shape"/>
    <property type="evidence" value="ECO:0007669"/>
    <property type="project" value="UniProtKB-UniRule"/>
</dbReference>
<feature type="binding site" evidence="6">
    <location>
        <begin position="34"/>
        <end position="36"/>
    </location>
    <ligand>
        <name>ATP</name>
        <dbReference type="ChEBI" id="CHEBI:30616"/>
    </ligand>
</feature>
<feature type="binding site" evidence="6">
    <location>
        <begin position="228"/>
        <end position="231"/>
    </location>
    <ligand>
        <name>ATP</name>
        <dbReference type="ChEBI" id="CHEBI:30616"/>
    </ligand>
</feature>
<dbReference type="NCBIfam" id="NF010539">
    <property type="entry name" value="PRK13927.1"/>
    <property type="match status" value="1"/>
</dbReference>
<sequence length="361" mass="38429">MDGIAGFFLQFRVVAHMVSFGGLFSSDMAIDLGTANTLVYVKGRGIILNEPSVVAFHVKDGRKQVLAVGEDAKLMLGRTPGSIEAIRPMREGVIADFDVAEEMIKFFIRKVHKRTTFTKPKIIVCVPHGATPVEKRAIRQSVLSAGARRAGLIAEPIAAAIGAGMPITDPTGSMVVDIGGGTTEVAVLSLGDIVYARSVRVGGDRMDDGIINYLRRQQNILIGEATAERIKTSIGSARMPDDGRGASMQIRGRDLLNGVPKEIEINQAQIAEALAEPVQQICEAVMTALEATPPDLAADIVDRGVMLTGGGALLGELDLALREQTGLGISVADESLNCVALGTGKALEYEKQLRHVIDYES</sequence>
<dbReference type="Gene3D" id="3.30.420.40">
    <property type="match status" value="2"/>
</dbReference>
<keyword evidence="2 6" id="KW-0547">Nucleotide-binding</keyword>
<dbReference type="Proteomes" id="UP000294835">
    <property type="component" value="Unassembled WGS sequence"/>
</dbReference>
<comment type="caution">
    <text evidence="7">The sequence shown here is derived from an EMBL/GenBank/DDBJ whole genome shotgun (WGS) entry which is preliminary data.</text>
</comment>
<dbReference type="InterPro" id="IPR043129">
    <property type="entry name" value="ATPase_NBD"/>
</dbReference>
<evidence type="ECO:0000313" key="7">
    <source>
        <dbReference type="EMBL" id="TCP41470.1"/>
    </source>
</evidence>
<dbReference type="GO" id="GO:0005524">
    <property type="term" value="F:ATP binding"/>
    <property type="evidence" value="ECO:0007669"/>
    <property type="project" value="UniProtKB-KW"/>
</dbReference>
<comment type="similarity">
    <text evidence="5 6">Belongs to the FtsA/MreB family.</text>
</comment>
<protein>
    <recommendedName>
        <fullName evidence="6">Cell shape-determining protein MreB</fullName>
    </recommendedName>
</protein>
<evidence type="ECO:0000313" key="8">
    <source>
        <dbReference type="Proteomes" id="UP000294835"/>
    </source>
</evidence>
<evidence type="ECO:0000256" key="1">
    <source>
        <dbReference type="ARBA" id="ARBA00022490"/>
    </source>
</evidence>